<sequence>MAMSYKVRFWEIRERTDRRSSFEVRWTVNGRENSESFRTKGLADSRRSKLMAAARDGEPFDTQSGLPASEIRALRQRTTWYVLAREYVERRWDRTPGNTRRTIAEALATITPMFVERGAVYREPRVLRRALYSWAFNKKAWQDDPREEWQAALKWLERHSLPVGELEEPDVLRRGLDGLCRKLDGTAAAAKTVNRKRAAVNEVFGEAVERGYFAHNPLNGLRWSAPEVDDEVDPDCVPNPVQVARLLSAVKALPGRGPHLYAFFGCMYYAAMRPAEVIHLQKSQCRLPVSGWGLLNLKGGVVTAGKEWTDDGAVHEIHSLKRRAARATRPVPIPPVLVRMLREHMRQFGVAPDGRVFRNAAGNYIDASAYGITWGRAREAALTLDEHALELAKRPYDLRHAGISFWLASGVDPAECARRAGQSIQVLFRYYAKFLAETRNHANRLIEASMQRWESPADDAEGPLAESWPGNAPELLVRGGAVVGDIGSKGVFRLAA</sequence>
<dbReference type="InterPro" id="IPR002104">
    <property type="entry name" value="Integrase_catalytic"/>
</dbReference>
<dbReference type="InterPro" id="IPR010998">
    <property type="entry name" value="Integrase_recombinase_N"/>
</dbReference>
<reference evidence="5" key="1">
    <citation type="submission" date="2022-10" db="EMBL/GenBank/DDBJ databases">
        <title>The complete genomes of actinobacterial strains from the NBC collection.</title>
        <authorList>
            <person name="Joergensen T.S."/>
            <person name="Alvarez Arevalo M."/>
            <person name="Sterndorff E.B."/>
            <person name="Faurdal D."/>
            <person name="Vuksanovic O."/>
            <person name="Mourched A.-S."/>
            <person name="Charusanti P."/>
            <person name="Shaw S."/>
            <person name="Blin K."/>
            <person name="Weber T."/>
        </authorList>
    </citation>
    <scope>NUCLEOTIDE SEQUENCE</scope>
    <source>
        <strain evidence="5">NBC_00093</strain>
    </source>
</reference>
<dbReference type="PROSITE" id="PS51898">
    <property type="entry name" value="TYR_RECOMBINASE"/>
    <property type="match status" value="1"/>
</dbReference>
<keyword evidence="3" id="KW-0233">DNA recombination</keyword>
<dbReference type="AlphaFoldDB" id="A0AAU2AC97"/>
<dbReference type="Gene3D" id="1.10.150.130">
    <property type="match status" value="1"/>
</dbReference>
<dbReference type="EMBL" id="CP108222">
    <property type="protein sequence ID" value="WTT22112.1"/>
    <property type="molecule type" value="Genomic_DNA"/>
</dbReference>
<organism evidence="5">
    <name type="scientific">Streptomyces sp. NBC_00093</name>
    <dbReference type="NCBI Taxonomy" id="2975649"/>
    <lineage>
        <taxon>Bacteria</taxon>
        <taxon>Bacillati</taxon>
        <taxon>Actinomycetota</taxon>
        <taxon>Actinomycetes</taxon>
        <taxon>Kitasatosporales</taxon>
        <taxon>Streptomycetaceae</taxon>
        <taxon>Streptomyces</taxon>
    </lineage>
</organism>
<dbReference type="SUPFAM" id="SSF56349">
    <property type="entry name" value="DNA breaking-rejoining enzymes"/>
    <property type="match status" value="1"/>
</dbReference>
<gene>
    <name evidence="5" type="ORF">OHA22_44570</name>
</gene>
<dbReference type="GO" id="GO:0015074">
    <property type="term" value="P:DNA integration"/>
    <property type="evidence" value="ECO:0007669"/>
    <property type="project" value="InterPro"/>
</dbReference>
<evidence type="ECO:0000313" key="5">
    <source>
        <dbReference type="EMBL" id="WTT22112.1"/>
    </source>
</evidence>
<evidence type="ECO:0000256" key="3">
    <source>
        <dbReference type="ARBA" id="ARBA00023172"/>
    </source>
</evidence>
<protein>
    <submittedName>
        <fullName evidence="5">Integrase</fullName>
    </submittedName>
</protein>
<dbReference type="PANTHER" id="PTHR30349:SF64">
    <property type="entry name" value="PROPHAGE INTEGRASE INTD-RELATED"/>
    <property type="match status" value="1"/>
</dbReference>
<dbReference type="GO" id="GO:0003677">
    <property type="term" value="F:DNA binding"/>
    <property type="evidence" value="ECO:0007669"/>
    <property type="project" value="UniProtKB-KW"/>
</dbReference>
<dbReference type="InterPro" id="IPR011010">
    <property type="entry name" value="DNA_brk_join_enz"/>
</dbReference>
<name>A0AAU2AC97_9ACTN</name>
<dbReference type="GO" id="GO:0006310">
    <property type="term" value="P:DNA recombination"/>
    <property type="evidence" value="ECO:0007669"/>
    <property type="project" value="UniProtKB-KW"/>
</dbReference>
<evidence type="ECO:0000256" key="2">
    <source>
        <dbReference type="ARBA" id="ARBA00023125"/>
    </source>
</evidence>
<proteinExistence type="inferred from homology"/>
<evidence type="ECO:0000259" key="4">
    <source>
        <dbReference type="PROSITE" id="PS51898"/>
    </source>
</evidence>
<dbReference type="PANTHER" id="PTHR30349">
    <property type="entry name" value="PHAGE INTEGRASE-RELATED"/>
    <property type="match status" value="1"/>
</dbReference>
<feature type="domain" description="Tyr recombinase" evidence="4">
    <location>
        <begin position="232"/>
        <end position="447"/>
    </location>
</feature>
<dbReference type="InterPro" id="IPR013762">
    <property type="entry name" value="Integrase-like_cat_sf"/>
</dbReference>
<dbReference type="InterPro" id="IPR050090">
    <property type="entry name" value="Tyrosine_recombinase_XerCD"/>
</dbReference>
<dbReference type="Gene3D" id="1.10.443.10">
    <property type="entry name" value="Intergrase catalytic core"/>
    <property type="match status" value="1"/>
</dbReference>
<comment type="similarity">
    <text evidence="1">Belongs to the 'phage' integrase family.</text>
</comment>
<keyword evidence="2" id="KW-0238">DNA-binding</keyword>
<evidence type="ECO:0000256" key="1">
    <source>
        <dbReference type="ARBA" id="ARBA00008857"/>
    </source>
</evidence>
<accession>A0AAU2AC97</accession>